<dbReference type="AlphaFoldDB" id="A0AAU7CNZ3"/>
<reference evidence="1" key="1">
    <citation type="submission" date="2024-05" db="EMBL/GenBank/DDBJ databases">
        <title>Planctomycetes of the genus Singulisphaera possess chitinolytic capabilities.</title>
        <authorList>
            <person name="Ivanova A."/>
        </authorList>
    </citation>
    <scope>NUCLEOTIDE SEQUENCE</scope>
    <source>
        <strain evidence="1">Ch08T</strain>
    </source>
</reference>
<protein>
    <submittedName>
        <fullName evidence="1">Uncharacterized protein</fullName>
    </submittedName>
</protein>
<sequence length="53" mass="5973">MHVAKATLGPDGRTVRLSLKEPLIPDRIYEVRTTLPDANPGTCHYTMNRVPRN</sequence>
<accession>A0AAU7CNZ3</accession>
<organism evidence="1">
    <name type="scientific">Singulisphaera sp. Ch08</name>
    <dbReference type="NCBI Taxonomy" id="3120278"/>
    <lineage>
        <taxon>Bacteria</taxon>
        <taxon>Pseudomonadati</taxon>
        <taxon>Planctomycetota</taxon>
        <taxon>Planctomycetia</taxon>
        <taxon>Isosphaerales</taxon>
        <taxon>Isosphaeraceae</taxon>
        <taxon>Singulisphaera</taxon>
    </lineage>
</organism>
<dbReference type="RefSeq" id="WP_406699860.1">
    <property type="nucleotide sequence ID" value="NZ_CP155447.1"/>
</dbReference>
<proteinExistence type="predicted"/>
<evidence type="ECO:0000313" key="1">
    <source>
        <dbReference type="EMBL" id="XBH07015.1"/>
    </source>
</evidence>
<dbReference type="EMBL" id="CP155447">
    <property type="protein sequence ID" value="XBH07015.1"/>
    <property type="molecule type" value="Genomic_DNA"/>
</dbReference>
<gene>
    <name evidence="1" type="ORF">V5E97_13525</name>
</gene>
<name>A0AAU7CNZ3_9BACT</name>